<evidence type="ECO:0000256" key="1">
    <source>
        <dbReference type="ARBA" id="ARBA00004141"/>
    </source>
</evidence>
<feature type="domain" description="ResB-like" evidence="7">
    <location>
        <begin position="27"/>
        <end position="714"/>
    </location>
</feature>
<dbReference type="PANTHER" id="PTHR31566:SF0">
    <property type="entry name" value="CYTOCHROME C BIOGENESIS PROTEIN CCS1, CHLOROPLASTIC"/>
    <property type="match status" value="1"/>
</dbReference>
<comment type="subcellular location">
    <subcellularLocation>
        <location evidence="1">Membrane</location>
        <topology evidence="1">Multi-pass membrane protein</topology>
    </subcellularLocation>
</comment>
<gene>
    <name evidence="8" type="ORF">QRO08_19970</name>
</gene>
<evidence type="ECO:0000313" key="9">
    <source>
        <dbReference type="Proteomes" id="UP001242732"/>
    </source>
</evidence>
<evidence type="ECO:0000259" key="7">
    <source>
        <dbReference type="Pfam" id="PF05140"/>
    </source>
</evidence>
<evidence type="ECO:0000256" key="3">
    <source>
        <dbReference type="ARBA" id="ARBA00022748"/>
    </source>
</evidence>
<evidence type="ECO:0000256" key="4">
    <source>
        <dbReference type="ARBA" id="ARBA00022989"/>
    </source>
</evidence>
<evidence type="ECO:0000256" key="2">
    <source>
        <dbReference type="ARBA" id="ARBA00022692"/>
    </source>
</evidence>
<keyword evidence="2 6" id="KW-0812">Transmembrane</keyword>
<dbReference type="InterPro" id="IPR023494">
    <property type="entry name" value="Cyt_c_bgen_Ccs1/CcsB/ResB"/>
</dbReference>
<dbReference type="PANTHER" id="PTHR31566">
    <property type="entry name" value="CYTOCHROME C BIOGENESIS PROTEIN CCS1, CHLOROPLASTIC"/>
    <property type="match status" value="1"/>
</dbReference>
<protein>
    <submittedName>
        <fullName evidence="8">Cytochrome c biogenesis protein ResB</fullName>
    </submittedName>
</protein>
<evidence type="ECO:0000256" key="5">
    <source>
        <dbReference type="ARBA" id="ARBA00023136"/>
    </source>
</evidence>
<keyword evidence="9" id="KW-1185">Reference proteome</keyword>
<dbReference type="GeneID" id="79790640"/>
<evidence type="ECO:0000313" key="8">
    <source>
        <dbReference type="EMBL" id="WIY48075.1"/>
    </source>
</evidence>
<accession>A0ABY9AMA5</accession>
<name>A0ABY9AMA5_PARCI</name>
<evidence type="ECO:0000256" key="6">
    <source>
        <dbReference type="SAM" id="Phobius"/>
    </source>
</evidence>
<dbReference type="RefSeq" id="WP_011794141.1">
    <property type="nucleotide sequence ID" value="NZ_CP029373.1"/>
</dbReference>
<keyword evidence="5 6" id="KW-0472">Membrane</keyword>
<feature type="transmembrane region" description="Helical" evidence="6">
    <location>
        <begin position="67"/>
        <end position="90"/>
    </location>
</feature>
<reference evidence="8 9" key="1">
    <citation type="submission" date="2023-06" db="EMBL/GenBank/DDBJ databases">
        <authorList>
            <person name="Ham H."/>
            <person name="Park D.S."/>
        </authorList>
    </citation>
    <scope>NUCLEOTIDE SEQUENCE [LARGE SCALE GENOMIC DNA]</scope>
    <source>
        <strain evidence="8 9">KACC 17005</strain>
    </source>
</reference>
<feature type="transmembrane region" description="Helical" evidence="6">
    <location>
        <begin position="29"/>
        <end position="47"/>
    </location>
</feature>
<feature type="transmembrane region" description="Helical" evidence="6">
    <location>
        <begin position="658"/>
        <end position="676"/>
    </location>
</feature>
<proteinExistence type="predicted"/>
<dbReference type="Pfam" id="PF05140">
    <property type="entry name" value="ResB"/>
    <property type="match status" value="1"/>
</dbReference>
<dbReference type="EMBL" id="CP127363">
    <property type="protein sequence ID" value="WIY48075.1"/>
    <property type="molecule type" value="Genomic_DNA"/>
</dbReference>
<organism evidence="8 9">
    <name type="scientific">Paracidovorax citrulli</name>
    <name type="common">Acidovorax citrulli</name>
    <dbReference type="NCBI Taxonomy" id="80869"/>
    <lineage>
        <taxon>Bacteria</taxon>
        <taxon>Pseudomonadati</taxon>
        <taxon>Pseudomonadota</taxon>
        <taxon>Betaproteobacteria</taxon>
        <taxon>Burkholderiales</taxon>
        <taxon>Comamonadaceae</taxon>
        <taxon>Paracidovorax</taxon>
    </lineage>
</organism>
<dbReference type="InterPro" id="IPR007816">
    <property type="entry name" value="ResB-like_domain"/>
</dbReference>
<sequence>MSDTVHGHPHSSRTAPARALVELLSSMRFAISLLTVICIASVIGTVLKQHEPAANYVNQFGPFWSELFLALRLNAVYSAWWFLLILAFLVTSTSLCIARNAPRYLADLRSYKENVREQSLKAFHHRAHAVLGAEAPEAAARRIGGLLAGGGWKVRLQQRDTAAGPGTGWMVAAKAGAANKIGYIAAHSAIVLICLGGLLDGDLIVRAQMWLGGKAPYTGGGMVSEVGAEHRLSERNPTFRGNLFVAEGTQSGTAILNQSDGVLLQELPFSIELKKFIVEHYSTGMPKLFASEIVIHDKATGESVPARVEVNHPASYRGIEIYQSSFDDGGSLLKLRAVPMAPGVRPFEVEGTVGGSTRIERAGTGDKGADAGQALTLEFTGLRTINVENFGAVPGTGGSGADVRKVDLRHSIESRLGAGNKTATPKELRNVGPSVTYKLRDAAGQAREFHNYMLPVDTGDGQPVFLLGVRETPADPFRFLRVPVDDQGRMDGFLRMRMALADPALREQAVRRYVAHAVDGSRPELADQLAQSTLRALSIFAGAAEPGKTAAGSPQRGGLQAISEFMEANVPSAERERAGEVLIRILNGALFELAQLTRERAGLAPLPQDEATRAFMTQAVLSLSDAQAYPAPMAFELADFKQVQASVFQVARAPGKNVVYLGCALLILGVFAMLYVRERRVWVWLAPAGNGDGADATMALSTNRKTLDGDREFARLTEKLIGARPHHGGITA</sequence>
<keyword evidence="4 6" id="KW-1133">Transmembrane helix</keyword>
<dbReference type="Proteomes" id="UP001242732">
    <property type="component" value="Chromosome"/>
</dbReference>
<keyword evidence="3" id="KW-0201">Cytochrome c-type biogenesis</keyword>